<evidence type="ECO:0000313" key="2">
    <source>
        <dbReference type="Proteomes" id="UP000185895"/>
    </source>
</evidence>
<protein>
    <submittedName>
        <fullName evidence="1">Uncharacterized protein</fullName>
    </submittedName>
</protein>
<name>A0A1E7R9B9_9GAMM</name>
<organism evidence="1 2">
    <name type="scientific">Acinetobacter qingfengensis</name>
    <dbReference type="NCBI Taxonomy" id="1262585"/>
    <lineage>
        <taxon>Bacteria</taxon>
        <taxon>Pseudomonadati</taxon>
        <taxon>Pseudomonadota</taxon>
        <taxon>Gammaproteobacteria</taxon>
        <taxon>Moraxellales</taxon>
        <taxon>Moraxellaceae</taxon>
        <taxon>Acinetobacter</taxon>
    </lineage>
</organism>
<evidence type="ECO:0000313" key="1">
    <source>
        <dbReference type="EMBL" id="OEY95891.1"/>
    </source>
</evidence>
<dbReference type="AlphaFoldDB" id="A0A1E7R9B9"/>
<dbReference type="EMBL" id="MKKK01000023">
    <property type="protein sequence ID" value="OEY95891.1"/>
    <property type="molecule type" value="Genomic_DNA"/>
</dbReference>
<sequence>MTIDFNIDQTTILLKERIDQLFEIESEINQRKGIPESFGASLWSEYSDVRKYIWLDGDHVVIIGKSSNFYRIFLDQLGHRTCIFHLSVLEDDTYKLITLRYGPWVQRFDQYVTDLAAKKDQLGNDYNANQDDFQPIDF</sequence>
<keyword evidence="2" id="KW-1185">Reference proteome</keyword>
<dbReference type="RefSeq" id="WP_070069926.1">
    <property type="nucleotide sequence ID" value="NZ_MKKK01000023.1"/>
</dbReference>
<gene>
    <name evidence="1" type="ORF">BJI46_02960</name>
</gene>
<dbReference type="Proteomes" id="UP000185895">
    <property type="component" value="Unassembled WGS sequence"/>
</dbReference>
<accession>A0A1E7R9B9</accession>
<comment type="caution">
    <text evidence="1">The sequence shown here is derived from an EMBL/GenBank/DDBJ whole genome shotgun (WGS) entry which is preliminary data.</text>
</comment>
<dbReference type="OrthoDB" id="6687295at2"/>
<reference evidence="1 2" key="1">
    <citation type="submission" date="2016-09" db="EMBL/GenBank/DDBJ databases">
        <authorList>
            <person name="Capua I."/>
            <person name="De Benedictis P."/>
            <person name="Joannis T."/>
            <person name="Lombin L.H."/>
            <person name="Cattoli G."/>
        </authorList>
    </citation>
    <scope>NUCLEOTIDE SEQUENCE [LARGE SCALE GENOMIC DNA]</scope>
    <source>
        <strain evidence="1 2">ANC 4671</strain>
    </source>
</reference>
<proteinExistence type="predicted"/>